<dbReference type="GO" id="GO:0006826">
    <property type="term" value="P:iron ion transport"/>
    <property type="evidence" value="ECO:0007669"/>
    <property type="project" value="UniProtKB-KW"/>
</dbReference>
<evidence type="ECO:0000256" key="3">
    <source>
        <dbReference type="ARBA" id="ARBA00022452"/>
    </source>
</evidence>
<evidence type="ECO:0000256" key="9">
    <source>
        <dbReference type="ARBA" id="ARBA00023136"/>
    </source>
</evidence>
<dbReference type="Pfam" id="PF07715">
    <property type="entry name" value="Plug"/>
    <property type="match status" value="1"/>
</dbReference>
<name>A0A031JA75_9SPHN</name>
<dbReference type="PATRIC" id="fig|158500.4.peg.5656"/>
<evidence type="ECO:0000256" key="1">
    <source>
        <dbReference type="ARBA" id="ARBA00004571"/>
    </source>
</evidence>
<keyword evidence="2 11" id="KW-0813">Transport</keyword>
<dbReference type="eggNOG" id="COG4774">
    <property type="taxonomic scope" value="Bacteria"/>
</dbReference>
<evidence type="ECO:0000256" key="10">
    <source>
        <dbReference type="ARBA" id="ARBA00023237"/>
    </source>
</evidence>
<sequence>MKKTALVLLASTTLATTPLQAAIAQDQGGDDNAGSPSAGDIIVTARRVEERLQDVPISMTVFNQKALDRQNVFSAKDLATYTPSLTANSRYGADFASFAIRGFTQEARTTTSVGVYFADAVVPRSSPLSASGDGAGPGHLFDLQSVQVLKGPQGTLFGRNTTGGAVVLVPNRPTYDFEGYVEASAGNYDMKRVQAVLNLPVSESFRLRFGVDTQERDGYLRNISGVGPRDFADVGYVAARVSAVADLSDNVENYTVISYTRSKTNGAASRTTDCYASSAAGVATNGPNGYSCQQIQRERDAGDLTVTNALPWAYQKLETWQIVNGGAKVGHSAA</sequence>
<protein>
    <submittedName>
        <fullName evidence="14">TonB-dependent receptor</fullName>
    </submittedName>
</protein>
<gene>
    <name evidence="14" type="ORF">BV97_05577</name>
</gene>
<evidence type="ECO:0000256" key="7">
    <source>
        <dbReference type="ARBA" id="ARBA00023065"/>
    </source>
</evidence>
<evidence type="ECO:0000259" key="13">
    <source>
        <dbReference type="Pfam" id="PF07715"/>
    </source>
</evidence>
<comment type="subcellular location">
    <subcellularLocation>
        <location evidence="1 11">Cell outer membrane</location>
        <topology evidence="1 11">Multi-pass membrane protein</topology>
    </subcellularLocation>
</comment>
<keyword evidence="14" id="KW-0675">Receptor</keyword>
<dbReference type="AlphaFoldDB" id="A0A031JA75"/>
<keyword evidence="6" id="KW-0408">Iron</keyword>
<dbReference type="EMBL" id="JFYZ01000076">
    <property type="protein sequence ID" value="EZP69600.1"/>
    <property type="molecule type" value="Genomic_DNA"/>
</dbReference>
<keyword evidence="4" id="KW-0410">Iron transport</keyword>
<keyword evidence="7" id="KW-0406">Ion transport</keyword>
<organism evidence="14 15">
    <name type="scientific">Novosphingobium resinovorum</name>
    <dbReference type="NCBI Taxonomy" id="158500"/>
    <lineage>
        <taxon>Bacteria</taxon>
        <taxon>Pseudomonadati</taxon>
        <taxon>Pseudomonadota</taxon>
        <taxon>Alphaproteobacteria</taxon>
        <taxon>Sphingomonadales</taxon>
        <taxon>Sphingomonadaceae</taxon>
        <taxon>Novosphingobium</taxon>
    </lineage>
</organism>
<dbReference type="GO" id="GO:0009279">
    <property type="term" value="C:cell outer membrane"/>
    <property type="evidence" value="ECO:0007669"/>
    <property type="project" value="UniProtKB-SubCell"/>
</dbReference>
<feature type="chain" id="PRO_5001556488" evidence="12">
    <location>
        <begin position="22"/>
        <end position="334"/>
    </location>
</feature>
<keyword evidence="12" id="KW-0732">Signal</keyword>
<dbReference type="Gene3D" id="2.40.170.20">
    <property type="entry name" value="TonB-dependent receptor, beta-barrel domain"/>
    <property type="match status" value="1"/>
</dbReference>
<reference evidence="14 15" key="1">
    <citation type="submission" date="2014-03" db="EMBL/GenBank/DDBJ databases">
        <title>Whole genome sequence of Novosphingobium resinovorum KF1.</title>
        <authorList>
            <person name="Gan H.M."/>
            <person name="Gan H.Y."/>
            <person name="Chew T.H."/>
            <person name="Savka M.A."/>
        </authorList>
    </citation>
    <scope>NUCLEOTIDE SEQUENCE [LARGE SCALE GENOMIC DNA]</scope>
    <source>
        <strain evidence="14 15">KF1</strain>
    </source>
</reference>
<feature type="domain" description="TonB-dependent receptor plug" evidence="13">
    <location>
        <begin position="52"/>
        <end position="165"/>
    </location>
</feature>
<evidence type="ECO:0000256" key="2">
    <source>
        <dbReference type="ARBA" id="ARBA00022448"/>
    </source>
</evidence>
<dbReference type="RefSeq" id="WP_051587239.1">
    <property type="nucleotide sequence ID" value="NZ_JFYZ01000076.1"/>
</dbReference>
<evidence type="ECO:0000256" key="6">
    <source>
        <dbReference type="ARBA" id="ARBA00023004"/>
    </source>
</evidence>
<comment type="similarity">
    <text evidence="11">Belongs to the TonB-dependent receptor family.</text>
</comment>
<dbReference type="PROSITE" id="PS52016">
    <property type="entry name" value="TONB_DEPENDENT_REC_3"/>
    <property type="match status" value="1"/>
</dbReference>
<dbReference type="InterPro" id="IPR039426">
    <property type="entry name" value="TonB-dep_rcpt-like"/>
</dbReference>
<dbReference type="PANTHER" id="PTHR32552:SF81">
    <property type="entry name" value="TONB-DEPENDENT OUTER MEMBRANE RECEPTOR"/>
    <property type="match status" value="1"/>
</dbReference>
<comment type="caution">
    <text evidence="14">The sequence shown here is derived from an EMBL/GenBank/DDBJ whole genome shotgun (WGS) entry which is preliminary data.</text>
</comment>
<evidence type="ECO:0000256" key="4">
    <source>
        <dbReference type="ARBA" id="ARBA00022496"/>
    </source>
</evidence>
<keyword evidence="9 11" id="KW-0472">Membrane</keyword>
<dbReference type="Proteomes" id="UP000024329">
    <property type="component" value="Unassembled WGS sequence"/>
</dbReference>
<evidence type="ECO:0000313" key="15">
    <source>
        <dbReference type="Proteomes" id="UP000024329"/>
    </source>
</evidence>
<keyword evidence="8" id="KW-0798">TonB box</keyword>
<evidence type="ECO:0000256" key="11">
    <source>
        <dbReference type="PROSITE-ProRule" id="PRU01360"/>
    </source>
</evidence>
<accession>A0A031JA75</accession>
<evidence type="ECO:0000256" key="12">
    <source>
        <dbReference type="SAM" id="SignalP"/>
    </source>
</evidence>
<evidence type="ECO:0000256" key="8">
    <source>
        <dbReference type="ARBA" id="ARBA00023077"/>
    </source>
</evidence>
<dbReference type="SUPFAM" id="SSF56935">
    <property type="entry name" value="Porins"/>
    <property type="match status" value="1"/>
</dbReference>
<evidence type="ECO:0000256" key="5">
    <source>
        <dbReference type="ARBA" id="ARBA00022692"/>
    </source>
</evidence>
<feature type="signal peptide" evidence="12">
    <location>
        <begin position="1"/>
        <end position="21"/>
    </location>
</feature>
<dbReference type="InterPro" id="IPR012910">
    <property type="entry name" value="Plug_dom"/>
</dbReference>
<keyword evidence="5 11" id="KW-0812">Transmembrane</keyword>
<keyword evidence="10 11" id="KW-0998">Cell outer membrane</keyword>
<proteinExistence type="inferred from homology"/>
<dbReference type="InterPro" id="IPR036942">
    <property type="entry name" value="Beta-barrel_TonB_sf"/>
</dbReference>
<evidence type="ECO:0000313" key="14">
    <source>
        <dbReference type="EMBL" id="EZP69600.1"/>
    </source>
</evidence>
<dbReference type="PANTHER" id="PTHR32552">
    <property type="entry name" value="FERRICHROME IRON RECEPTOR-RELATED"/>
    <property type="match status" value="1"/>
</dbReference>
<keyword evidence="3 11" id="KW-1134">Transmembrane beta strand</keyword>